<gene>
    <name evidence="1" type="ORF">R1flu_008569</name>
</gene>
<proteinExistence type="predicted"/>
<dbReference type="AlphaFoldDB" id="A0ABD1YD34"/>
<protein>
    <recommendedName>
        <fullName evidence="3">Transposase</fullName>
    </recommendedName>
</protein>
<evidence type="ECO:0008006" key="3">
    <source>
        <dbReference type="Google" id="ProtNLM"/>
    </source>
</evidence>
<sequence length="76" mass="8422">MGSGDDGLYPRYAHWAPEHEGKQKTTARLGIVSGRSSGKRGKGRREHPIDAVHLIVRLDREGGFHLSETSLKQESN</sequence>
<reference evidence="1 2" key="1">
    <citation type="submission" date="2024-09" db="EMBL/GenBank/DDBJ databases">
        <title>Chromosome-scale assembly of Riccia fluitans.</title>
        <authorList>
            <person name="Paukszto L."/>
            <person name="Sawicki J."/>
            <person name="Karawczyk K."/>
            <person name="Piernik-Szablinska J."/>
            <person name="Szczecinska M."/>
            <person name="Mazdziarz M."/>
        </authorList>
    </citation>
    <scope>NUCLEOTIDE SEQUENCE [LARGE SCALE GENOMIC DNA]</scope>
    <source>
        <strain evidence="1">Rf_01</strain>
        <tissue evidence="1">Aerial parts of the thallus</tissue>
    </source>
</reference>
<comment type="caution">
    <text evidence="1">The sequence shown here is derived from an EMBL/GenBank/DDBJ whole genome shotgun (WGS) entry which is preliminary data.</text>
</comment>
<organism evidence="1 2">
    <name type="scientific">Riccia fluitans</name>
    <dbReference type="NCBI Taxonomy" id="41844"/>
    <lineage>
        <taxon>Eukaryota</taxon>
        <taxon>Viridiplantae</taxon>
        <taxon>Streptophyta</taxon>
        <taxon>Embryophyta</taxon>
        <taxon>Marchantiophyta</taxon>
        <taxon>Marchantiopsida</taxon>
        <taxon>Marchantiidae</taxon>
        <taxon>Marchantiales</taxon>
        <taxon>Ricciaceae</taxon>
        <taxon>Riccia</taxon>
    </lineage>
</organism>
<dbReference type="EMBL" id="JBHFFA010000005">
    <property type="protein sequence ID" value="KAL2624324.1"/>
    <property type="molecule type" value="Genomic_DNA"/>
</dbReference>
<dbReference type="Proteomes" id="UP001605036">
    <property type="component" value="Unassembled WGS sequence"/>
</dbReference>
<evidence type="ECO:0000313" key="2">
    <source>
        <dbReference type="Proteomes" id="UP001605036"/>
    </source>
</evidence>
<keyword evidence="2" id="KW-1185">Reference proteome</keyword>
<name>A0ABD1YD34_9MARC</name>
<evidence type="ECO:0000313" key="1">
    <source>
        <dbReference type="EMBL" id="KAL2624324.1"/>
    </source>
</evidence>
<accession>A0ABD1YD34</accession>